<keyword evidence="2" id="KW-1185">Reference proteome</keyword>
<accession>A0ABY6N1D3</accession>
<dbReference type="RefSeq" id="WP_265047404.1">
    <property type="nucleotide sequence ID" value="NZ_CP100390.1"/>
</dbReference>
<dbReference type="EMBL" id="CP100390">
    <property type="protein sequence ID" value="UZE95921.1"/>
    <property type="molecule type" value="Genomic_DNA"/>
</dbReference>
<evidence type="ECO:0000313" key="1">
    <source>
        <dbReference type="EMBL" id="UZE95921.1"/>
    </source>
</evidence>
<dbReference type="Proteomes" id="UP001163739">
    <property type="component" value="Chromosome"/>
</dbReference>
<gene>
    <name evidence="1" type="ORF">NKI27_18025</name>
</gene>
<protein>
    <recommendedName>
        <fullName evidence="3">Bacteriocin</fullName>
    </recommendedName>
</protein>
<name>A0ABY6N1D3_9ALTE</name>
<proteinExistence type="predicted"/>
<sequence>MKELRLNEIEDVSGGAWYDNAATGFTWGGMLGTVGGAAFTGSTIGATRGGLIGGALGFSAGLGYGIGTVGYNAFSNWYYN</sequence>
<organism evidence="1 2">
    <name type="scientific">Alkalimarinus alittae</name>
    <dbReference type="NCBI Taxonomy" id="2961619"/>
    <lineage>
        <taxon>Bacteria</taxon>
        <taxon>Pseudomonadati</taxon>
        <taxon>Pseudomonadota</taxon>
        <taxon>Gammaproteobacteria</taxon>
        <taxon>Alteromonadales</taxon>
        <taxon>Alteromonadaceae</taxon>
        <taxon>Alkalimarinus</taxon>
    </lineage>
</organism>
<evidence type="ECO:0008006" key="3">
    <source>
        <dbReference type="Google" id="ProtNLM"/>
    </source>
</evidence>
<reference evidence="1" key="1">
    <citation type="submission" date="2022-06" db="EMBL/GenBank/DDBJ databases">
        <title>Alkalimarinus sp. nov., isolated from gut of a Alitta virens.</title>
        <authorList>
            <person name="Yang A.I."/>
            <person name="Shin N.-R."/>
        </authorList>
    </citation>
    <scope>NUCLEOTIDE SEQUENCE</scope>
    <source>
        <strain evidence="1">A2M4</strain>
    </source>
</reference>
<evidence type="ECO:0000313" key="2">
    <source>
        <dbReference type="Proteomes" id="UP001163739"/>
    </source>
</evidence>